<dbReference type="InterPro" id="IPR024079">
    <property type="entry name" value="MetalloPept_cat_dom_sf"/>
</dbReference>
<keyword evidence="1 2" id="KW-0862">Zinc</keyword>
<dbReference type="GO" id="GO:0006508">
    <property type="term" value="P:proteolysis"/>
    <property type="evidence" value="ECO:0007669"/>
    <property type="project" value="UniProtKB-KW"/>
</dbReference>
<dbReference type="AlphaFoldDB" id="A0AAD8YYS9"/>
<dbReference type="InterPro" id="IPR001506">
    <property type="entry name" value="Peptidase_M12A"/>
</dbReference>
<dbReference type="Gene3D" id="3.40.390.10">
    <property type="entry name" value="Collagenase (Catalytic Domain)"/>
    <property type="match status" value="1"/>
</dbReference>
<dbReference type="EC" id="3.4.24.-" evidence="2"/>
<evidence type="ECO:0000259" key="3">
    <source>
        <dbReference type="PROSITE" id="PS51864"/>
    </source>
</evidence>
<gene>
    <name evidence="4" type="ORF">P4O66_015044</name>
</gene>
<dbReference type="SUPFAM" id="SSF55486">
    <property type="entry name" value="Metalloproteases ('zincins'), catalytic domain"/>
    <property type="match status" value="1"/>
</dbReference>
<keyword evidence="5" id="KW-1185">Reference proteome</keyword>
<name>A0AAD8YYS9_9TELE</name>
<accession>A0AAD8YYS9</accession>
<evidence type="ECO:0000313" key="4">
    <source>
        <dbReference type="EMBL" id="KAK1789089.1"/>
    </source>
</evidence>
<evidence type="ECO:0000313" key="5">
    <source>
        <dbReference type="Proteomes" id="UP001239994"/>
    </source>
</evidence>
<proteinExistence type="predicted"/>
<organism evidence="4 5">
    <name type="scientific">Electrophorus voltai</name>
    <dbReference type="NCBI Taxonomy" id="2609070"/>
    <lineage>
        <taxon>Eukaryota</taxon>
        <taxon>Metazoa</taxon>
        <taxon>Chordata</taxon>
        <taxon>Craniata</taxon>
        <taxon>Vertebrata</taxon>
        <taxon>Euteleostomi</taxon>
        <taxon>Actinopterygii</taxon>
        <taxon>Neopterygii</taxon>
        <taxon>Teleostei</taxon>
        <taxon>Ostariophysi</taxon>
        <taxon>Gymnotiformes</taxon>
        <taxon>Gymnotoidei</taxon>
        <taxon>Gymnotidae</taxon>
        <taxon>Electrophorus</taxon>
    </lineage>
</organism>
<dbReference type="PANTHER" id="PTHR10127">
    <property type="entry name" value="DISCOIDIN, CUB, EGF, LAMININ , AND ZINC METALLOPROTEASE DOMAIN CONTAINING"/>
    <property type="match status" value="1"/>
</dbReference>
<keyword evidence="2" id="KW-0482">Metalloprotease</keyword>
<feature type="binding site" evidence="1">
    <location>
        <position position="159"/>
    </location>
    <ligand>
        <name>Zn(2+)</name>
        <dbReference type="ChEBI" id="CHEBI:29105"/>
        <note>catalytic</note>
    </ligand>
</feature>
<feature type="binding site" evidence="1">
    <location>
        <position position="155"/>
    </location>
    <ligand>
        <name>Zn(2+)</name>
        <dbReference type="ChEBI" id="CHEBI:29105"/>
        <note>catalytic</note>
    </ligand>
</feature>
<evidence type="ECO:0000256" key="1">
    <source>
        <dbReference type="PROSITE-ProRule" id="PRU01211"/>
    </source>
</evidence>
<keyword evidence="2" id="KW-0378">Hydrolase</keyword>
<feature type="binding site" evidence="1">
    <location>
        <position position="165"/>
    </location>
    <ligand>
        <name>Zn(2+)</name>
        <dbReference type="ChEBI" id="CHEBI:29105"/>
        <note>catalytic</note>
    </ligand>
</feature>
<dbReference type="PROSITE" id="PS51864">
    <property type="entry name" value="ASTACIN"/>
    <property type="match status" value="1"/>
</dbReference>
<evidence type="ECO:0000256" key="2">
    <source>
        <dbReference type="RuleBase" id="RU361183"/>
    </source>
</evidence>
<keyword evidence="1 2" id="KW-0479">Metal-binding</keyword>
<protein>
    <recommendedName>
        <fullName evidence="2">Metalloendopeptidase</fullName>
        <ecNumber evidence="2">3.4.24.-</ecNumber>
    </recommendedName>
</protein>
<comment type="caution">
    <text evidence="1">Lacks conserved residue(s) required for the propagation of feature annotation.</text>
</comment>
<feature type="non-terminal residue" evidence="4">
    <location>
        <position position="1"/>
    </location>
</feature>
<dbReference type="EMBL" id="JAROKS010000022">
    <property type="protein sequence ID" value="KAK1789089.1"/>
    <property type="molecule type" value="Genomic_DNA"/>
</dbReference>
<dbReference type="FunFam" id="3.40.390.10:FF:000038">
    <property type="entry name" value="Metalloendopeptidase"/>
    <property type="match status" value="1"/>
</dbReference>
<dbReference type="GO" id="GO:0004222">
    <property type="term" value="F:metalloendopeptidase activity"/>
    <property type="evidence" value="ECO:0007669"/>
    <property type="project" value="UniProtKB-UniRule"/>
</dbReference>
<keyword evidence="2" id="KW-0645">Protease</keyword>
<dbReference type="GO" id="GO:0008270">
    <property type="term" value="F:zinc ion binding"/>
    <property type="evidence" value="ECO:0007669"/>
    <property type="project" value="UniProtKB-UniRule"/>
</dbReference>
<dbReference type="Pfam" id="PF01400">
    <property type="entry name" value="Astacin"/>
    <property type="match status" value="1"/>
</dbReference>
<dbReference type="Proteomes" id="UP001239994">
    <property type="component" value="Unassembled WGS sequence"/>
</dbReference>
<dbReference type="PANTHER" id="PTHR10127:SF791">
    <property type="entry name" value="METALLOENDOPEPTIDASE"/>
    <property type="match status" value="1"/>
</dbReference>
<reference evidence="4" key="1">
    <citation type="submission" date="2023-03" db="EMBL/GenBank/DDBJ databases">
        <title>Electrophorus voltai genome.</title>
        <authorList>
            <person name="Bian C."/>
        </authorList>
    </citation>
    <scope>NUCLEOTIDE SEQUENCE</scope>
    <source>
        <strain evidence="4">CB-2022</strain>
        <tissue evidence="4">Muscle</tissue>
    </source>
</reference>
<dbReference type="PRINTS" id="PR00480">
    <property type="entry name" value="ASTACIN"/>
</dbReference>
<comment type="caution">
    <text evidence="4">The sequence shown here is derived from an EMBL/GenBank/DDBJ whole genome shotgun (WGS) entry which is preliminary data.</text>
</comment>
<dbReference type="InterPro" id="IPR006026">
    <property type="entry name" value="Peptidase_Metallo"/>
</dbReference>
<feature type="domain" description="Peptidase M12A" evidence="3">
    <location>
        <begin position="56"/>
        <end position="255"/>
    </location>
</feature>
<dbReference type="SMART" id="SM00235">
    <property type="entry name" value="ZnMc"/>
    <property type="match status" value="1"/>
</dbReference>
<sequence length="255" mass="29271">NSVAYLGSIRHRRSYPDHMEQHEKTAMDLIIEANDNQDDHAVDGVSLREGDIAVSRTQRSCFARSCLWSKSVDGNAYIAYTLSDEYNDKDRRTIKRGMELIESGTCVRFVPRTHQRDFLEIQPKSGCWSFLGASGGKQTLSLQNPDCMTAGVASHQLLHALGLVHEQSRADRDKYVTIMWSNIWKDHLRNFEKFKTNNLDTPYDYGSIMHFGKYSYSEDGEPTVVPKRHWNVKLGQRFGPSELDIMKINKLYKCT</sequence>
<comment type="cofactor">
    <cofactor evidence="1 2">
        <name>Zn(2+)</name>
        <dbReference type="ChEBI" id="CHEBI:29105"/>
    </cofactor>
    <text evidence="1 2">Binds 1 zinc ion per subunit.</text>
</comment>